<dbReference type="InterPro" id="IPR016024">
    <property type="entry name" value="ARM-type_fold"/>
</dbReference>
<evidence type="ECO:0000313" key="4">
    <source>
        <dbReference type="EMBL" id="KAK1734421.1"/>
    </source>
</evidence>
<reference evidence="4" key="1">
    <citation type="submission" date="2023-06" db="EMBL/GenBank/DDBJ databases">
        <title>Survivors Of The Sea: Transcriptome response of Skeletonema marinoi to long-term dormancy.</title>
        <authorList>
            <person name="Pinder M.I.M."/>
            <person name="Kourtchenko O."/>
            <person name="Robertson E.K."/>
            <person name="Larsson T."/>
            <person name="Maumus F."/>
            <person name="Osuna-Cruz C.M."/>
            <person name="Vancaester E."/>
            <person name="Stenow R."/>
            <person name="Vandepoele K."/>
            <person name="Ploug H."/>
            <person name="Bruchert V."/>
            <person name="Godhe A."/>
            <person name="Topel M."/>
        </authorList>
    </citation>
    <scope>NUCLEOTIDE SEQUENCE</scope>
    <source>
        <strain evidence="4">R05AC</strain>
    </source>
</reference>
<dbReference type="InterPro" id="IPR019451">
    <property type="entry name" value="Rtp1_C1"/>
</dbReference>
<feature type="domain" description="RNA polymerase II assembly factor Rtp1 C-terminal" evidence="3">
    <location>
        <begin position="1023"/>
        <end position="1174"/>
    </location>
</feature>
<dbReference type="Gene3D" id="1.25.10.10">
    <property type="entry name" value="Leucine-rich Repeat Variant"/>
    <property type="match status" value="1"/>
</dbReference>
<dbReference type="InterPro" id="IPR039600">
    <property type="entry name" value="TANGO6/Rtp1"/>
</dbReference>
<accession>A0AAD8XV40</accession>
<dbReference type="PANTHER" id="PTHR20959">
    <property type="entry name" value="TRANSPORT AND GOLGI ORGANIZATION PROTEIN 6 FAMILY MEMBER"/>
    <property type="match status" value="1"/>
</dbReference>
<name>A0AAD8XV40_9STRA</name>
<dbReference type="GO" id="GO:0009306">
    <property type="term" value="P:protein secretion"/>
    <property type="evidence" value="ECO:0007669"/>
    <property type="project" value="TreeGrafter"/>
</dbReference>
<comment type="similarity">
    <text evidence="1">Belongs to the Tango6 family.</text>
</comment>
<feature type="region of interest" description="Disordered" evidence="2">
    <location>
        <begin position="144"/>
        <end position="169"/>
    </location>
</feature>
<sequence>MATNPSMPPTQDLITPKEWEAASSAVLDSIRCFIDGLRSAPCLKARTIKEEIDAKTQNDDVSLFAHLQSLGVVQQVQTLQAPGQTLQQQQSKAYKGINPSGLESVLLDHYKVDDRKQILHQIIYPILKRLQQCYAALDTIESSLPPSNDKIETNNNKSPKSKRKNAAPPPLGMLSLNDYVNVACLLEFTISISLVPALEYPYLYQLQLNPYKSNSVGKNTSSDSSAIQFPKVTSHTTTMAQKRIQALPKPLAGRISKTALTWGSSYAAKMQESLHKKISDYNKVPHHNDTTEDDITPQQLYDVYSAYQAYREVTSLATSIGHLVLLDRFRPMLLPRHLSDIYLGLLIAERLRWVLLGLGKNMLPKVQSELQSLFIIRGEREVEKLNSCELQSLERGLLFSSLKFQSSFITNVNSNEVSMVTRTIDHREAALACRTLLSGGAVMTNTEQVVSTTNLSIPPWLRMRLGQFLTALAGDNLQSVVDVFVAYAHGHGGNSDGDENGSNNMGDEIMTGAAARLARALCAKPAGQSSSEHGSTPFLEKLCDQFVEFLVEEGQQHIKKSKEAENYELVRSRSSVAMSLTLWATIGQLSMDVFLSTFVRQLASGLFQQGDSGRSKYDAIQSTAAIGAFLATAPSSLDPSTKKKLNAMLVSSQSLLSNNTQCNYPTLLGQILRLASFCFEGTECAESKLVVPLDNNDKSDVASFLNVAVMTIIQTIQVATRLGFEGQNQGKHDVVAHALLKAVSVNPFDTDGYTFERAFSIQCDNLHPTCYFVKKSRNDDSSDLMKGTERRAKVLVHRVIVPLSRTIDEMSDEMKDTDAWMRIVPSSLFRLVLQLHFSNFTQHDDTSKYELNDGDEEEEVRVASTALLALLCEECSPALLLGGGNEADNGVLKTLGLILESGAALNRDGRGADSQRGHSEELLSTTSIVLSLLVAILELGAEKRSEGGELIFQSMMPSLRTLSCGDVQSAELSSLVTELAEMASHAMALIATRNEVATKDSVSKPRAAAGHKSDIELVVDHITEAERDLESSQPPLRARGVVTLRHIARSLADSGVSHVPKKSLVIEVDSVKTSDGSKEQLVLLARTLARICLNALADSESYVYLASIHTLVAISDVCPSEIITLIGVVVSKGSANITVLMNGATETPMEMSFAQEQRIKAVEALIFIIRRRGDGIFLNGPSLLETMLFGQMKMATNQAGATQDMSQLIQVQTHDYFQRSQEDGQDEVDARTRLGTGGPVFSCEEGDLLRSAAISLLCELVSTLHPAVIAQYCHALVRLALDALQLESSRPVRRSAALLARELYACVMREETTEEGSEKKATSAMAIAMVCAGEDKLINALTRCVATTDVDSNNSLAVKGKTRLVDPATQSRSKEALEKRDELDIIFQMAAVVAKSMEREAKDPVVEAVRKALSESM</sequence>
<dbReference type="InterPro" id="IPR011989">
    <property type="entry name" value="ARM-like"/>
</dbReference>
<evidence type="ECO:0000313" key="5">
    <source>
        <dbReference type="Proteomes" id="UP001224775"/>
    </source>
</evidence>
<dbReference type="Proteomes" id="UP001224775">
    <property type="component" value="Unassembled WGS sequence"/>
</dbReference>
<evidence type="ECO:0000256" key="1">
    <source>
        <dbReference type="ARBA" id="ARBA00005724"/>
    </source>
</evidence>
<dbReference type="Pfam" id="PF10363">
    <property type="entry name" value="RTP1_C1"/>
    <property type="match status" value="1"/>
</dbReference>
<evidence type="ECO:0000256" key="2">
    <source>
        <dbReference type="SAM" id="MobiDB-lite"/>
    </source>
</evidence>
<dbReference type="EMBL" id="JATAAI010000039">
    <property type="protein sequence ID" value="KAK1734421.1"/>
    <property type="molecule type" value="Genomic_DNA"/>
</dbReference>
<gene>
    <name evidence="4" type="ORF">QTG54_014928</name>
</gene>
<proteinExistence type="inferred from homology"/>
<comment type="caution">
    <text evidence="4">The sequence shown here is derived from an EMBL/GenBank/DDBJ whole genome shotgun (WGS) entry which is preliminary data.</text>
</comment>
<organism evidence="4 5">
    <name type="scientific">Skeletonema marinoi</name>
    <dbReference type="NCBI Taxonomy" id="267567"/>
    <lineage>
        <taxon>Eukaryota</taxon>
        <taxon>Sar</taxon>
        <taxon>Stramenopiles</taxon>
        <taxon>Ochrophyta</taxon>
        <taxon>Bacillariophyta</taxon>
        <taxon>Coscinodiscophyceae</taxon>
        <taxon>Thalassiosirophycidae</taxon>
        <taxon>Thalassiosirales</taxon>
        <taxon>Skeletonemataceae</taxon>
        <taxon>Skeletonema</taxon>
        <taxon>Skeletonema marinoi-dohrnii complex</taxon>
    </lineage>
</organism>
<evidence type="ECO:0000259" key="3">
    <source>
        <dbReference type="Pfam" id="PF10363"/>
    </source>
</evidence>
<dbReference type="PANTHER" id="PTHR20959:SF1">
    <property type="entry name" value="TRANSPORT AND GOLGI ORGANIZATION PROTEIN 6 HOMOLOG"/>
    <property type="match status" value="1"/>
</dbReference>
<protein>
    <submittedName>
        <fullName evidence="4">Transport and Golgi organization protein 6</fullName>
    </submittedName>
</protein>
<keyword evidence="5" id="KW-1185">Reference proteome</keyword>
<dbReference type="SUPFAM" id="SSF48371">
    <property type="entry name" value="ARM repeat"/>
    <property type="match status" value="1"/>
</dbReference>